<evidence type="ECO:0000313" key="8">
    <source>
        <dbReference type="EMBL" id="NBG94235.1"/>
    </source>
</evidence>
<dbReference type="Proteomes" id="UP000470384">
    <property type="component" value="Unassembled WGS sequence"/>
</dbReference>
<evidence type="ECO:0000259" key="6">
    <source>
        <dbReference type="Pfam" id="PF01782"/>
    </source>
</evidence>
<evidence type="ECO:0000313" key="9">
    <source>
        <dbReference type="Proteomes" id="UP000470384"/>
    </source>
</evidence>
<feature type="domain" description="Ribosome maturation factor RimM PRC barrel" evidence="7">
    <location>
        <begin position="105"/>
        <end position="176"/>
    </location>
</feature>
<dbReference type="GeneID" id="300656291"/>
<dbReference type="PANTHER" id="PTHR33692:SF1">
    <property type="entry name" value="RIBOSOME MATURATION FACTOR RIMM"/>
    <property type="match status" value="1"/>
</dbReference>
<comment type="subunit">
    <text evidence="5">Binds ribosomal protein uS19.</text>
</comment>
<dbReference type="HAMAP" id="MF_00014">
    <property type="entry name" value="Ribosome_mat_RimM"/>
    <property type="match status" value="1"/>
</dbReference>
<dbReference type="RefSeq" id="WP_160586372.1">
    <property type="nucleotide sequence ID" value="NZ_BMHN01000001.1"/>
</dbReference>
<evidence type="ECO:0000256" key="2">
    <source>
        <dbReference type="ARBA" id="ARBA00022517"/>
    </source>
</evidence>
<evidence type="ECO:0000256" key="5">
    <source>
        <dbReference type="HAMAP-Rule" id="MF_00014"/>
    </source>
</evidence>
<dbReference type="SUPFAM" id="SSF50346">
    <property type="entry name" value="PRC-barrel domain"/>
    <property type="match status" value="1"/>
</dbReference>
<dbReference type="Pfam" id="PF24986">
    <property type="entry name" value="PRC_RimM"/>
    <property type="match status" value="1"/>
</dbReference>
<name>A0A845Q722_9HYPH</name>
<comment type="function">
    <text evidence="5">An accessory protein needed during the final step in the assembly of 30S ribosomal subunit, possibly for assembly of the head region. Essential for efficient processing of 16S rRNA. May be needed both before and after RbfA during the maturation of 16S rRNA. It has affinity for free ribosomal 30S subunits but not for 70S ribosomes.</text>
</comment>
<dbReference type="InterPro" id="IPR056792">
    <property type="entry name" value="PRC_RimM"/>
</dbReference>
<dbReference type="GO" id="GO:0042274">
    <property type="term" value="P:ribosomal small subunit biogenesis"/>
    <property type="evidence" value="ECO:0007669"/>
    <property type="project" value="UniProtKB-UniRule"/>
</dbReference>
<dbReference type="Gene3D" id="2.30.30.240">
    <property type="entry name" value="PRC-barrel domain"/>
    <property type="match status" value="1"/>
</dbReference>
<dbReference type="InterPro" id="IPR011033">
    <property type="entry name" value="PRC_barrel-like_sf"/>
</dbReference>
<keyword evidence="3 5" id="KW-0698">rRNA processing</keyword>
<comment type="similarity">
    <text evidence="5">Belongs to the RimM family.</text>
</comment>
<dbReference type="GO" id="GO:0006364">
    <property type="term" value="P:rRNA processing"/>
    <property type="evidence" value="ECO:0007669"/>
    <property type="project" value="UniProtKB-UniRule"/>
</dbReference>
<dbReference type="NCBIfam" id="TIGR02273">
    <property type="entry name" value="16S_RimM"/>
    <property type="match status" value="1"/>
</dbReference>
<reference evidence="8 9" key="1">
    <citation type="journal article" date="2016" name="Int. J. Syst. Evol. Microbiol.">
        <title>Pyruvatibacter mobilis gen. nov., sp. nov., a marine bacterium from the culture broth of Picochlorum sp. 122.</title>
        <authorList>
            <person name="Wang G."/>
            <person name="Tang M."/>
            <person name="Wu H."/>
            <person name="Dai S."/>
            <person name="Li T."/>
            <person name="Chen C."/>
            <person name="He H."/>
            <person name="Fan J."/>
            <person name="Xiang W."/>
            <person name="Li X."/>
        </authorList>
    </citation>
    <scope>NUCLEOTIDE SEQUENCE [LARGE SCALE GENOMIC DNA]</scope>
    <source>
        <strain evidence="8 9">GYP-11</strain>
    </source>
</reference>
<comment type="domain">
    <text evidence="5">The PRC barrel domain binds ribosomal protein uS19.</text>
</comment>
<dbReference type="AlphaFoldDB" id="A0A845Q722"/>
<comment type="subcellular location">
    <subcellularLocation>
        <location evidence="5">Cytoplasm</location>
    </subcellularLocation>
</comment>
<dbReference type="InterPro" id="IPR002676">
    <property type="entry name" value="RimM_N"/>
</dbReference>
<dbReference type="InterPro" id="IPR036976">
    <property type="entry name" value="RimM_N_sf"/>
</dbReference>
<keyword evidence="1 5" id="KW-0963">Cytoplasm</keyword>
<dbReference type="Pfam" id="PF01782">
    <property type="entry name" value="RimM"/>
    <property type="match status" value="1"/>
</dbReference>
<evidence type="ECO:0000259" key="7">
    <source>
        <dbReference type="Pfam" id="PF24986"/>
    </source>
</evidence>
<dbReference type="SUPFAM" id="SSF50447">
    <property type="entry name" value="Translation proteins"/>
    <property type="match status" value="1"/>
</dbReference>
<organism evidence="8 9">
    <name type="scientific">Pyruvatibacter mobilis</name>
    <dbReference type="NCBI Taxonomy" id="1712261"/>
    <lineage>
        <taxon>Bacteria</taxon>
        <taxon>Pseudomonadati</taxon>
        <taxon>Pseudomonadota</taxon>
        <taxon>Alphaproteobacteria</taxon>
        <taxon>Hyphomicrobiales</taxon>
        <taxon>Parvibaculaceae</taxon>
        <taxon>Pyruvatibacter</taxon>
    </lineage>
</organism>
<feature type="domain" description="RimM N-terminal" evidence="6">
    <location>
        <begin position="10"/>
        <end position="87"/>
    </location>
</feature>
<dbReference type="GO" id="GO:0043022">
    <property type="term" value="F:ribosome binding"/>
    <property type="evidence" value="ECO:0007669"/>
    <property type="project" value="InterPro"/>
</dbReference>
<dbReference type="GO" id="GO:0005840">
    <property type="term" value="C:ribosome"/>
    <property type="evidence" value="ECO:0007669"/>
    <property type="project" value="InterPro"/>
</dbReference>
<proteinExistence type="inferred from homology"/>
<dbReference type="GO" id="GO:0005737">
    <property type="term" value="C:cytoplasm"/>
    <property type="evidence" value="ECO:0007669"/>
    <property type="project" value="UniProtKB-SubCell"/>
</dbReference>
<protein>
    <recommendedName>
        <fullName evidence="5">Ribosome maturation factor RimM</fullName>
    </recommendedName>
</protein>
<keyword evidence="9" id="KW-1185">Reference proteome</keyword>
<dbReference type="InterPro" id="IPR009000">
    <property type="entry name" value="Transl_B-barrel_sf"/>
</dbReference>
<dbReference type="InterPro" id="IPR011961">
    <property type="entry name" value="RimM"/>
</dbReference>
<comment type="caution">
    <text evidence="8">The sequence shown here is derived from an EMBL/GenBank/DDBJ whole genome shotgun (WGS) entry which is preliminary data.</text>
</comment>
<accession>A0A845Q722</accession>
<evidence type="ECO:0000256" key="3">
    <source>
        <dbReference type="ARBA" id="ARBA00022552"/>
    </source>
</evidence>
<gene>
    <name evidence="5 8" type="primary">rimM</name>
    <name evidence="8" type="ORF">GTQ45_00650</name>
</gene>
<dbReference type="Gene3D" id="2.40.30.60">
    <property type="entry name" value="RimM"/>
    <property type="match status" value="1"/>
</dbReference>
<dbReference type="PANTHER" id="PTHR33692">
    <property type="entry name" value="RIBOSOME MATURATION FACTOR RIMM"/>
    <property type="match status" value="1"/>
</dbReference>
<dbReference type="OrthoDB" id="9788191at2"/>
<dbReference type="EMBL" id="WXYQ01000001">
    <property type="protein sequence ID" value="NBG94235.1"/>
    <property type="molecule type" value="Genomic_DNA"/>
</dbReference>
<evidence type="ECO:0000256" key="1">
    <source>
        <dbReference type="ARBA" id="ARBA00022490"/>
    </source>
</evidence>
<sequence>MADGSTDILLGAIAGAHGVRGEVRVRTFTEDPRAIGDYGPVHTEDGRVFVLRVTKPVKGGMAAKLDGVTDRDQAEALKGTRLYVSRDALGEPGVDEDGEEAFFHADLVDCVVVKADGEEIGRVIAVHDFGAGDLLDVQRADETGKGKALLVPFTRAVCPEVDIAARRIVCVPPAGLLEDAEPGEGEANG</sequence>
<keyword evidence="2 5" id="KW-0690">Ribosome biogenesis</keyword>
<keyword evidence="4 5" id="KW-0143">Chaperone</keyword>
<evidence type="ECO:0000256" key="4">
    <source>
        <dbReference type="ARBA" id="ARBA00023186"/>
    </source>
</evidence>